<evidence type="ECO:0000256" key="4">
    <source>
        <dbReference type="ARBA" id="ARBA00023136"/>
    </source>
</evidence>
<dbReference type="SUPFAM" id="SSF103473">
    <property type="entry name" value="MFS general substrate transporter"/>
    <property type="match status" value="1"/>
</dbReference>
<dbReference type="Proteomes" id="UP001642482">
    <property type="component" value="Unassembled WGS sequence"/>
</dbReference>
<dbReference type="InterPro" id="IPR011701">
    <property type="entry name" value="MFS"/>
</dbReference>
<dbReference type="InterPro" id="IPR020846">
    <property type="entry name" value="MFS_dom"/>
</dbReference>
<feature type="transmembrane region" description="Helical" evidence="5">
    <location>
        <begin position="244"/>
        <end position="265"/>
    </location>
</feature>
<evidence type="ECO:0000256" key="2">
    <source>
        <dbReference type="ARBA" id="ARBA00022692"/>
    </source>
</evidence>
<keyword evidence="2 5" id="KW-0812">Transmembrane</keyword>
<feature type="transmembrane region" description="Helical" evidence="5">
    <location>
        <begin position="58"/>
        <end position="76"/>
    </location>
</feature>
<feature type="transmembrane region" description="Helical" evidence="5">
    <location>
        <begin position="88"/>
        <end position="108"/>
    </location>
</feature>
<feature type="transmembrane region" description="Helical" evidence="5">
    <location>
        <begin position="377"/>
        <end position="400"/>
    </location>
</feature>
<dbReference type="InterPro" id="IPR036259">
    <property type="entry name" value="MFS_trans_sf"/>
</dbReference>
<evidence type="ECO:0000313" key="8">
    <source>
        <dbReference type="Proteomes" id="UP001642482"/>
    </source>
</evidence>
<dbReference type="PANTHER" id="PTHR23501:SF78">
    <property type="entry name" value="MAJOR FACILITATOR SUPERFAMILY (MFS) PROFILE DOMAIN-CONTAINING PROTEIN-RELATED"/>
    <property type="match status" value="1"/>
</dbReference>
<feature type="transmembrane region" description="Helical" evidence="5">
    <location>
        <begin position="421"/>
        <end position="443"/>
    </location>
</feature>
<feature type="transmembrane region" description="Helical" evidence="5">
    <location>
        <begin position="147"/>
        <end position="172"/>
    </location>
</feature>
<feature type="transmembrane region" description="Helical" evidence="5">
    <location>
        <begin position="353"/>
        <end position="371"/>
    </location>
</feature>
<feature type="transmembrane region" description="Helical" evidence="5">
    <location>
        <begin position="21"/>
        <end position="38"/>
    </location>
</feature>
<dbReference type="EMBL" id="CAWUHD010000038">
    <property type="protein sequence ID" value="CAK7221055.1"/>
    <property type="molecule type" value="Genomic_DNA"/>
</dbReference>
<dbReference type="PROSITE" id="PS50850">
    <property type="entry name" value="MFS"/>
    <property type="match status" value="1"/>
</dbReference>
<feature type="transmembrane region" description="Helical" evidence="5">
    <location>
        <begin position="178"/>
        <end position="198"/>
    </location>
</feature>
<evidence type="ECO:0000259" key="6">
    <source>
        <dbReference type="PROSITE" id="PS50850"/>
    </source>
</evidence>
<reference evidence="7 8" key="1">
    <citation type="submission" date="2024-01" db="EMBL/GenBank/DDBJ databases">
        <authorList>
            <person name="Allen C."/>
            <person name="Tagirdzhanova G."/>
        </authorList>
    </citation>
    <scope>NUCLEOTIDE SEQUENCE [LARGE SCALE GENOMIC DNA]</scope>
</reference>
<feature type="transmembrane region" description="Helical" evidence="5">
    <location>
        <begin position="286"/>
        <end position="308"/>
    </location>
</feature>
<proteinExistence type="predicted"/>
<feature type="transmembrane region" description="Helical" evidence="5">
    <location>
        <begin position="320"/>
        <end position="341"/>
    </location>
</feature>
<dbReference type="Gene3D" id="1.20.1250.20">
    <property type="entry name" value="MFS general substrate transporter like domains"/>
    <property type="match status" value="2"/>
</dbReference>
<feature type="domain" description="Major facilitator superfamily (MFS) profile" evidence="6">
    <location>
        <begin position="24"/>
        <end position="514"/>
    </location>
</feature>
<organism evidence="7 8">
    <name type="scientific">Sporothrix eucalyptigena</name>
    <dbReference type="NCBI Taxonomy" id="1812306"/>
    <lineage>
        <taxon>Eukaryota</taxon>
        <taxon>Fungi</taxon>
        <taxon>Dikarya</taxon>
        <taxon>Ascomycota</taxon>
        <taxon>Pezizomycotina</taxon>
        <taxon>Sordariomycetes</taxon>
        <taxon>Sordariomycetidae</taxon>
        <taxon>Ophiostomatales</taxon>
        <taxon>Ophiostomataceae</taxon>
        <taxon>Sporothrix</taxon>
    </lineage>
</organism>
<feature type="transmembrane region" description="Helical" evidence="5">
    <location>
        <begin position="114"/>
        <end position="135"/>
    </location>
</feature>
<dbReference type="Pfam" id="PF07690">
    <property type="entry name" value="MFS_1"/>
    <property type="match status" value="1"/>
</dbReference>
<sequence>MKDPKEPTIHDQTNLLPKNRLLVVFPALACALLITYIDQQSIGVVLPTIGRDLNSASTIMWAGTSSLIANTAFQVLYGRLSDIWGRKYLLLGCLGLLALGDLLCGFAKTGAQLYAFRGLSGVANGGIMALVMMIVSDVTTLEQRGRYQGILGSCVGLGNSIGPFVAAAFAGSKATWRATFYFIAPLAVAVAVLLFILLPPQAIPKSESWKAKLAKVDYWGIAFSAAGTIILLVPISGLGTQFSVHSAMVISMLTVGGVLLVLFFINEWRWARLPMFPLRLFRNTALAAMLVQNFLIGIVFYSLLYYLPIYFQTARQYGRIASAALVLPIVVPQAIASAASGQYISRRGRYGEVIWLGYALWTLGTAIQCLFSRSEFTIAGVAVVLAIEGLGVGLVFQPTLVAAQAHSPKQDRAVVISARNFIRAMGGSAGLAIASAVFSNTLLSSLPAALPTSVRASIKSAIFAVPDLTGVANVELKQGVYDAYGHAFRNISILWAAAMGICLLLMVFIKDKGLARSNDANKVPAEAAEATAAAEGEMSSTKASETGAVIEGTQEASIALGEEKADEKV</sequence>
<evidence type="ECO:0000313" key="7">
    <source>
        <dbReference type="EMBL" id="CAK7221055.1"/>
    </source>
</evidence>
<keyword evidence="4 5" id="KW-0472">Membrane</keyword>
<keyword evidence="3 5" id="KW-1133">Transmembrane helix</keyword>
<accession>A0ABP0BNM8</accession>
<comment type="caution">
    <text evidence="7">The sequence shown here is derived from an EMBL/GenBank/DDBJ whole genome shotgun (WGS) entry which is preliminary data.</text>
</comment>
<evidence type="ECO:0000256" key="1">
    <source>
        <dbReference type="ARBA" id="ARBA00004141"/>
    </source>
</evidence>
<keyword evidence="8" id="KW-1185">Reference proteome</keyword>
<feature type="transmembrane region" description="Helical" evidence="5">
    <location>
        <begin position="218"/>
        <end position="238"/>
    </location>
</feature>
<gene>
    <name evidence="7" type="ORF">SEUCBS140593_004442</name>
</gene>
<comment type="subcellular location">
    <subcellularLocation>
        <location evidence="1">Membrane</location>
        <topology evidence="1">Multi-pass membrane protein</topology>
    </subcellularLocation>
</comment>
<protein>
    <recommendedName>
        <fullName evidence="6">Major facilitator superfamily (MFS) profile domain-containing protein</fullName>
    </recommendedName>
</protein>
<evidence type="ECO:0000256" key="3">
    <source>
        <dbReference type="ARBA" id="ARBA00022989"/>
    </source>
</evidence>
<evidence type="ECO:0000256" key="5">
    <source>
        <dbReference type="SAM" id="Phobius"/>
    </source>
</evidence>
<name>A0ABP0BNM8_9PEZI</name>
<feature type="transmembrane region" description="Helical" evidence="5">
    <location>
        <begin position="491"/>
        <end position="509"/>
    </location>
</feature>
<dbReference type="PANTHER" id="PTHR23501">
    <property type="entry name" value="MAJOR FACILITATOR SUPERFAMILY"/>
    <property type="match status" value="1"/>
</dbReference>